<organism evidence="5 6">
    <name type="scientific">Viridothelium virens</name>
    <name type="common">Speckled blister lichen</name>
    <name type="synonym">Trypethelium virens</name>
    <dbReference type="NCBI Taxonomy" id="1048519"/>
    <lineage>
        <taxon>Eukaryota</taxon>
        <taxon>Fungi</taxon>
        <taxon>Dikarya</taxon>
        <taxon>Ascomycota</taxon>
        <taxon>Pezizomycotina</taxon>
        <taxon>Dothideomycetes</taxon>
        <taxon>Dothideomycetes incertae sedis</taxon>
        <taxon>Trypetheliales</taxon>
        <taxon>Trypetheliaceae</taxon>
        <taxon>Viridothelium</taxon>
    </lineage>
</organism>
<dbReference type="InterPro" id="IPR013930">
    <property type="entry name" value="RPAP1_N"/>
</dbReference>
<dbReference type="InterPro" id="IPR039913">
    <property type="entry name" value="RPAP1/Rba50"/>
</dbReference>
<name>A0A6A6HPF5_VIRVR</name>
<evidence type="ECO:0000313" key="6">
    <source>
        <dbReference type="Proteomes" id="UP000800092"/>
    </source>
</evidence>
<comment type="similarity">
    <text evidence="1">Belongs to the RPAP1 family.</text>
</comment>
<reference evidence="5" key="1">
    <citation type="journal article" date="2020" name="Stud. Mycol.">
        <title>101 Dothideomycetes genomes: a test case for predicting lifestyles and emergence of pathogens.</title>
        <authorList>
            <person name="Haridas S."/>
            <person name="Albert R."/>
            <person name="Binder M."/>
            <person name="Bloem J."/>
            <person name="Labutti K."/>
            <person name="Salamov A."/>
            <person name="Andreopoulos B."/>
            <person name="Baker S."/>
            <person name="Barry K."/>
            <person name="Bills G."/>
            <person name="Bluhm B."/>
            <person name="Cannon C."/>
            <person name="Castanera R."/>
            <person name="Culley D."/>
            <person name="Daum C."/>
            <person name="Ezra D."/>
            <person name="Gonzalez J."/>
            <person name="Henrissat B."/>
            <person name="Kuo A."/>
            <person name="Liang C."/>
            <person name="Lipzen A."/>
            <person name="Lutzoni F."/>
            <person name="Magnuson J."/>
            <person name="Mondo S."/>
            <person name="Nolan M."/>
            <person name="Ohm R."/>
            <person name="Pangilinan J."/>
            <person name="Park H.-J."/>
            <person name="Ramirez L."/>
            <person name="Alfaro M."/>
            <person name="Sun H."/>
            <person name="Tritt A."/>
            <person name="Yoshinaga Y."/>
            <person name="Zwiers L.-H."/>
            <person name="Turgeon B."/>
            <person name="Goodwin S."/>
            <person name="Spatafora J."/>
            <person name="Crous P."/>
            <person name="Grigoriev I."/>
        </authorList>
    </citation>
    <scope>NUCLEOTIDE SEQUENCE</scope>
    <source>
        <strain evidence="5">Tuck. ex Michener</strain>
    </source>
</reference>
<gene>
    <name evidence="5" type="ORF">EV356DRAFT_513754</name>
</gene>
<sequence>MAWPTRGERFTVDFDSEDEAHDTVAKPQLQFIADVKERSPGAPKPPSAPLLKNQTTGFPAHKKRVSRFVSRQQAHRTSENSVSTEGALRNANATATNSRQAQSENVSFEENEREEIHAENKQKLAQMSDAEIAEARAEVLSSLNPALVEKLLRKAKIDDDQHDSDFPSLRTKSPRNEKQIPSKAGKTVSFEDNMHQKSSHKLEALSPQLEIKNLESDTVGLGQAQDPLDSPSIHFPHAPKPPDLDPSSASFLSDLHSKYFANLSHDPSKLAWMTEDAGVSESNPQSNGNYSPNATSLAPAEIRFSFNGALVPPRMAHKIPVTQGLHHHGNAPDAAGYTIGELAILAQSTYPSQRCIAYSVLGKILWRLGRGEFGDTMEEELVREDENGEPVENARDEEERLVRGKGELARGLWQVMHDEHVIDILTSAASDEGEKRHLSARAYAQEAVWLWRRGGGRRWKAE</sequence>
<dbReference type="InterPro" id="IPR013929">
    <property type="entry name" value="RPAP1_C"/>
</dbReference>
<dbReference type="Pfam" id="PF08620">
    <property type="entry name" value="RPAP1_C"/>
    <property type="match status" value="1"/>
</dbReference>
<feature type="compositionally biased region" description="Basic and acidic residues" evidence="2">
    <location>
        <begin position="1"/>
        <end position="12"/>
    </location>
</feature>
<evidence type="ECO:0008006" key="7">
    <source>
        <dbReference type="Google" id="ProtNLM"/>
    </source>
</evidence>
<evidence type="ECO:0000259" key="3">
    <source>
        <dbReference type="Pfam" id="PF08620"/>
    </source>
</evidence>
<proteinExistence type="inferred from homology"/>
<feature type="compositionally biased region" description="Basic and acidic residues" evidence="2">
    <location>
        <begin position="192"/>
        <end position="202"/>
    </location>
</feature>
<evidence type="ECO:0000256" key="1">
    <source>
        <dbReference type="ARBA" id="ARBA00009953"/>
    </source>
</evidence>
<dbReference type="PANTHER" id="PTHR21483">
    <property type="entry name" value="RNA POLYMERASE II-ASSOCIATED PROTEIN 1"/>
    <property type="match status" value="1"/>
</dbReference>
<feature type="domain" description="RPAP1 C-terminal" evidence="3">
    <location>
        <begin position="301"/>
        <end position="368"/>
    </location>
</feature>
<feature type="compositionally biased region" description="Basic and acidic residues" evidence="2">
    <location>
        <begin position="155"/>
        <end position="165"/>
    </location>
</feature>
<protein>
    <recommendedName>
        <fullName evidence="7">Transcription factor Rba50</fullName>
    </recommendedName>
</protein>
<dbReference type="AlphaFoldDB" id="A0A6A6HPF5"/>
<evidence type="ECO:0000259" key="4">
    <source>
        <dbReference type="Pfam" id="PF08621"/>
    </source>
</evidence>
<feature type="region of interest" description="Disordered" evidence="2">
    <location>
        <begin position="35"/>
        <end position="128"/>
    </location>
</feature>
<feature type="compositionally biased region" description="Polar residues" evidence="2">
    <location>
        <begin position="91"/>
        <end position="102"/>
    </location>
</feature>
<evidence type="ECO:0000313" key="5">
    <source>
        <dbReference type="EMBL" id="KAF2239433.1"/>
    </source>
</evidence>
<feature type="region of interest" description="Disordered" evidence="2">
    <location>
        <begin position="155"/>
        <end position="202"/>
    </location>
</feature>
<dbReference type="PANTHER" id="PTHR21483:SF18">
    <property type="entry name" value="RNA POLYMERASE II-ASSOCIATED PROTEIN 1"/>
    <property type="match status" value="1"/>
</dbReference>
<feature type="region of interest" description="Disordered" evidence="2">
    <location>
        <begin position="221"/>
        <end position="247"/>
    </location>
</feature>
<dbReference type="Pfam" id="PF08621">
    <property type="entry name" value="RPAP1_N"/>
    <property type="match status" value="1"/>
</dbReference>
<feature type="domain" description="RPAP1 N-terminal" evidence="4">
    <location>
        <begin position="114"/>
        <end position="158"/>
    </location>
</feature>
<accession>A0A6A6HPF5</accession>
<dbReference type="OrthoDB" id="348201at2759"/>
<dbReference type="EMBL" id="ML991772">
    <property type="protein sequence ID" value="KAF2239433.1"/>
    <property type="molecule type" value="Genomic_DNA"/>
</dbReference>
<dbReference type="Proteomes" id="UP000800092">
    <property type="component" value="Unassembled WGS sequence"/>
</dbReference>
<dbReference type="GO" id="GO:0006366">
    <property type="term" value="P:transcription by RNA polymerase II"/>
    <property type="evidence" value="ECO:0007669"/>
    <property type="project" value="InterPro"/>
</dbReference>
<evidence type="ECO:0000256" key="2">
    <source>
        <dbReference type="SAM" id="MobiDB-lite"/>
    </source>
</evidence>
<feature type="region of interest" description="Disordered" evidence="2">
    <location>
        <begin position="1"/>
        <end position="23"/>
    </location>
</feature>
<keyword evidence="6" id="KW-1185">Reference proteome</keyword>